<dbReference type="InterPro" id="IPR025937">
    <property type="entry name" value="PDGLE_dom"/>
</dbReference>
<dbReference type="KEGG" id="had:CDV25_07150"/>
<keyword evidence="4 7" id="KW-0812">Transmembrane</keyword>
<dbReference type="PANTHER" id="PTHR34229">
    <property type="entry name" value="METAL TRANSPORT PROTEIN HI_1621-RELATED"/>
    <property type="match status" value="1"/>
</dbReference>
<feature type="transmembrane region" description="Helical" evidence="7">
    <location>
        <begin position="297"/>
        <end position="322"/>
    </location>
</feature>
<organism evidence="9 10">
    <name type="scientific">Helicobacter apodemus</name>
    <dbReference type="NCBI Taxonomy" id="135569"/>
    <lineage>
        <taxon>Bacteria</taxon>
        <taxon>Pseudomonadati</taxon>
        <taxon>Campylobacterota</taxon>
        <taxon>Epsilonproteobacteria</taxon>
        <taxon>Campylobacterales</taxon>
        <taxon>Helicobacteraceae</taxon>
        <taxon>Helicobacter</taxon>
    </lineage>
</organism>
<accession>A0A2U8FEL1</accession>
<evidence type="ECO:0000256" key="5">
    <source>
        <dbReference type="ARBA" id="ARBA00022989"/>
    </source>
</evidence>
<protein>
    <submittedName>
        <fullName evidence="9">Cobalamin biosynthesis protein CbiM</fullName>
    </submittedName>
</protein>
<sequence>MHMADALISPPIAGVMYACSSIVGAYCIKKIELQEDSRKIAMMGIMGAFVFATQMINFSIPATGSSGHLSGSVLLMALLGPYAAFLTMISVLLIQCLLFADGGLLALGANIWNMGFYGCFIGALIWRFFISKGISKGKIIFASILASVITLQLGAFSVVLETLASGITSLPFSLFLAAMQPIHLAIGFVEGLITAAVLCFIYEMRTNVLWGVEDGVSNHQKFTFSKLFALLSIITLVVAGLLSLVASELPDGLEWSLERVTGTSELPIEGGIYESALALQTSTALLPDYAFMDSENILGTSFSGVVGSLVVLLICVLGCYLFRALKNRHYG</sequence>
<name>A0A2U8FEL1_9HELI</name>
<feature type="transmembrane region" description="Helical" evidence="7">
    <location>
        <begin position="66"/>
        <end position="84"/>
    </location>
</feature>
<evidence type="ECO:0000313" key="10">
    <source>
        <dbReference type="Proteomes" id="UP000244890"/>
    </source>
</evidence>
<evidence type="ECO:0000259" key="8">
    <source>
        <dbReference type="Pfam" id="PF13190"/>
    </source>
</evidence>
<dbReference type="PANTHER" id="PTHR34229:SF1">
    <property type="entry name" value="METAL TRANSPORT PROTEIN HI_1621-RELATED"/>
    <property type="match status" value="1"/>
</dbReference>
<keyword evidence="6 7" id="KW-0472">Membrane</keyword>
<feature type="domain" description="PDGLE" evidence="8">
    <location>
        <begin position="226"/>
        <end position="323"/>
    </location>
</feature>
<evidence type="ECO:0000256" key="7">
    <source>
        <dbReference type="SAM" id="Phobius"/>
    </source>
</evidence>
<dbReference type="Pfam" id="PF13190">
    <property type="entry name" value="PDGLE"/>
    <property type="match status" value="1"/>
</dbReference>
<dbReference type="AlphaFoldDB" id="A0A2U8FEL1"/>
<keyword evidence="5 7" id="KW-1133">Transmembrane helix</keyword>
<feature type="transmembrane region" description="Helical" evidence="7">
    <location>
        <begin position="40"/>
        <end position="60"/>
    </location>
</feature>
<reference evidence="9 10" key="1">
    <citation type="submission" date="2017-06" db="EMBL/GenBank/DDBJ databases">
        <title>Complete genome of Helicobacter apodemus.</title>
        <authorList>
            <person name="Cho S."/>
        </authorList>
    </citation>
    <scope>NUCLEOTIDE SEQUENCE [LARGE SCALE GENOMIC DNA]</scope>
    <source>
        <strain evidence="10">SNUVETPUB-15-01</strain>
    </source>
</reference>
<evidence type="ECO:0000256" key="3">
    <source>
        <dbReference type="ARBA" id="ARBA00022475"/>
    </source>
</evidence>
<dbReference type="InterPro" id="IPR002751">
    <property type="entry name" value="CbiM/NikMN"/>
</dbReference>
<feature type="transmembrane region" description="Helical" evidence="7">
    <location>
        <begin position="139"/>
        <end position="160"/>
    </location>
</feature>
<dbReference type="EMBL" id="CP021886">
    <property type="protein sequence ID" value="AWI34566.1"/>
    <property type="molecule type" value="Genomic_DNA"/>
</dbReference>
<keyword evidence="2" id="KW-0813">Transport</keyword>
<dbReference type="Proteomes" id="UP000244890">
    <property type="component" value="Chromosome"/>
</dbReference>
<evidence type="ECO:0000256" key="6">
    <source>
        <dbReference type="ARBA" id="ARBA00023136"/>
    </source>
</evidence>
<feature type="transmembrane region" description="Helical" evidence="7">
    <location>
        <begin position="114"/>
        <end position="130"/>
    </location>
</feature>
<dbReference type="GO" id="GO:0000041">
    <property type="term" value="P:transition metal ion transport"/>
    <property type="evidence" value="ECO:0007669"/>
    <property type="project" value="InterPro"/>
</dbReference>
<evidence type="ECO:0000256" key="2">
    <source>
        <dbReference type="ARBA" id="ARBA00022448"/>
    </source>
</evidence>
<dbReference type="Gene3D" id="1.10.1760.20">
    <property type="match status" value="1"/>
</dbReference>
<evidence type="ECO:0000256" key="4">
    <source>
        <dbReference type="ARBA" id="ARBA00022692"/>
    </source>
</evidence>
<comment type="subcellular location">
    <subcellularLocation>
        <location evidence="1">Cell membrane</location>
        <topology evidence="1">Multi-pass membrane protein</topology>
    </subcellularLocation>
</comment>
<gene>
    <name evidence="9" type="ORF">CDV25_07150</name>
</gene>
<dbReference type="RefSeq" id="WP_108911371.1">
    <property type="nucleotide sequence ID" value="NZ_CP021886.1"/>
</dbReference>
<feature type="transmembrane region" description="Helical" evidence="7">
    <location>
        <begin position="227"/>
        <end position="246"/>
    </location>
</feature>
<dbReference type="GO" id="GO:0005886">
    <property type="term" value="C:plasma membrane"/>
    <property type="evidence" value="ECO:0007669"/>
    <property type="project" value="UniProtKB-SubCell"/>
</dbReference>
<feature type="transmembrane region" description="Helical" evidence="7">
    <location>
        <begin position="180"/>
        <end position="202"/>
    </location>
</feature>
<keyword evidence="3" id="KW-1003">Cell membrane</keyword>
<feature type="transmembrane region" description="Helical" evidence="7">
    <location>
        <begin position="6"/>
        <end position="28"/>
    </location>
</feature>
<evidence type="ECO:0000256" key="1">
    <source>
        <dbReference type="ARBA" id="ARBA00004651"/>
    </source>
</evidence>
<evidence type="ECO:0000313" key="9">
    <source>
        <dbReference type="EMBL" id="AWI34566.1"/>
    </source>
</evidence>
<dbReference type="Pfam" id="PF01891">
    <property type="entry name" value="CbiM"/>
    <property type="match status" value="1"/>
</dbReference>
<dbReference type="OrthoDB" id="9792317at2"/>
<proteinExistence type="predicted"/>